<reference evidence="1 2" key="1">
    <citation type="submission" date="2020-11" db="EMBL/GenBank/DDBJ databases">
        <title>Enhanced detection system for hospital associated transmission using whole genome sequencing surveillance.</title>
        <authorList>
            <person name="Harrison L.H."/>
            <person name="Van Tyne D."/>
            <person name="Marsh J.W."/>
            <person name="Griffith M.P."/>
            <person name="Snyder D.J."/>
            <person name="Cooper V.S."/>
            <person name="Mustapha M."/>
        </authorList>
    </citation>
    <scope>NUCLEOTIDE SEQUENCE [LARGE SCALE GENOMIC DNA]</scope>
    <source>
        <strain evidence="1 2">SER00227</strain>
    </source>
</reference>
<dbReference type="EMBL" id="JADUMB010000003">
    <property type="protein sequence ID" value="MBH1920809.1"/>
    <property type="molecule type" value="Genomic_DNA"/>
</dbReference>
<gene>
    <name evidence="1" type="ORF">I5U16_11715</name>
</gene>
<dbReference type="RefSeq" id="WP_154746434.1">
    <property type="nucleotide sequence ID" value="NZ_CP016948.1"/>
</dbReference>
<evidence type="ECO:0000313" key="1">
    <source>
        <dbReference type="EMBL" id="MBH1920809.1"/>
    </source>
</evidence>
<evidence type="ECO:0000313" key="2">
    <source>
        <dbReference type="Proteomes" id="UP000635335"/>
    </source>
</evidence>
<name>A0ABS0LZR8_9GAMM</name>
<proteinExistence type="predicted"/>
<sequence>MAAEYHNNVQLNSPEATWHQETFSYSGMHSSEITGEGCCPPLAASNKSEENWSACLIYFITTATVQLGFSTEILAEYSDVG</sequence>
<dbReference type="Proteomes" id="UP000635335">
    <property type="component" value="Unassembled WGS sequence"/>
</dbReference>
<keyword evidence="2" id="KW-1185">Reference proteome</keyword>
<accession>A0ABS0LZR8</accession>
<protein>
    <submittedName>
        <fullName evidence="1">Uncharacterized protein</fullName>
    </submittedName>
</protein>
<comment type="caution">
    <text evidence="1">The sequence shown here is derived from an EMBL/GenBank/DDBJ whole genome shotgun (WGS) entry which is preliminary data.</text>
</comment>
<organism evidence="1 2">
    <name type="scientific">Serratia surfactantfaciens</name>
    <dbReference type="NCBI Taxonomy" id="2741499"/>
    <lineage>
        <taxon>Bacteria</taxon>
        <taxon>Pseudomonadati</taxon>
        <taxon>Pseudomonadota</taxon>
        <taxon>Gammaproteobacteria</taxon>
        <taxon>Enterobacterales</taxon>
        <taxon>Yersiniaceae</taxon>
        <taxon>Serratia</taxon>
    </lineage>
</organism>